<proteinExistence type="predicted"/>
<protein>
    <submittedName>
        <fullName evidence="1">Uncharacterized protein</fullName>
    </submittedName>
</protein>
<reference evidence="1 2" key="1">
    <citation type="submission" date="2018-11" db="EMBL/GenBank/DDBJ databases">
        <authorList>
            <consortium name="Pathogen Informatics"/>
        </authorList>
    </citation>
    <scope>NUCLEOTIDE SEQUENCE [LARGE SCALE GENOMIC DNA]</scope>
    <source>
        <strain evidence="1 2">Zambia</strain>
    </source>
</reference>
<evidence type="ECO:0000313" key="1">
    <source>
        <dbReference type="EMBL" id="VDP03541.1"/>
    </source>
</evidence>
<dbReference type="Proteomes" id="UP000277204">
    <property type="component" value="Unassembled WGS sequence"/>
</dbReference>
<dbReference type="EMBL" id="UZAI01008986">
    <property type="protein sequence ID" value="VDP03541.1"/>
    <property type="molecule type" value="Genomic_DNA"/>
</dbReference>
<organism evidence="1 2">
    <name type="scientific">Schistosoma margrebowiei</name>
    <dbReference type="NCBI Taxonomy" id="48269"/>
    <lineage>
        <taxon>Eukaryota</taxon>
        <taxon>Metazoa</taxon>
        <taxon>Spiralia</taxon>
        <taxon>Lophotrochozoa</taxon>
        <taxon>Platyhelminthes</taxon>
        <taxon>Trematoda</taxon>
        <taxon>Digenea</taxon>
        <taxon>Strigeidida</taxon>
        <taxon>Schistosomatoidea</taxon>
        <taxon>Schistosomatidae</taxon>
        <taxon>Schistosoma</taxon>
    </lineage>
</organism>
<dbReference type="AlphaFoldDB" id="A0A183MAF6"/>
<sequence length="161" mass="19196">MTTDESKDAYNDFYNRSLINQNNCYSNKYGRCENYMKSMIKSNNEFPNNQRQEGYNNILNNSFKSFRLDSHHDKYELYSSDKNIYNYDKNEYSKNIYRSNSCKHNHTSDNYGPFTPELNREISARKSSKINHLVNLLYKNSEERNKPHIITNNNNTGNNNR</sequence>
<gene>
    <name evidence="1" type="ORF">SMRZ_LOCUS13031</name>
</gene>
<evidence type="ECO:0000313" key="2">
    <source>
        <dbReference type="Proteomes" id="UP000277204"/>
    </source>
</evidence>
<name>A0A183MAF6_9TREM</name>
<accession>A0A183MAF6</accession>
<keyword evidence="2" id="KW-1185">Reference proteome</keyword>